<dbReference type="InterPro" id="IPR000537">
    <property type="entry name" value="UbiA_prenyltransferase"/>
</dbReference>
<dbReference type="CDD" id="cd13963">
    <property type="entry name" value="PT_UbiA_2"/>
    <property type="match status" value="1"/>
</dbReference>
<organism evidence="6 7">
    <name type="scientific">Sphaerisporangium corydalis</name>
    <dbReference type="NCBI Taxonomy" id="1441875"/>
    <lineage>
        <taxon>Bacteria</taxon>
        <taxon>Bacillati</taxon>
        <taxon>Actinomycetota</taxon>
        <taxon>Actinomycetes</taxon>
        <taxon>Streptosporangiales</taxon>
        <taxon>Streptosporangiaceae</taxon>
        <taxon>Sphaerisporangium</taxon>
    </lineage>
</organism>
<evidence type="ECO:0000256" key="5">
    <source>
        <dbReference type="SAM" id="Phobius"/>
    </source>
</evidence>
<reference evidence="7" key="1">
    <citation type="journal article" date="2019" name="Int. J. Syst. Evol. Microbiol.">
        <title>The Global Catalogue of Microorganisms (GCM) 10K type strain sequencing project: providing services to taxonomists for standard genome sequencing and annotation.</title>
        <authorList>
            <consortium name="The Broad Institute Genomics Platform"/>
            <consortium name="The Broad Institute Genome Sequencing Center for Infectious Disease"/>
            <person name="Wu L."/>
            <person name="Ma J."/>
        </authorList>
    </citation>
    <scope>NUCLEOTIDE SEQUENCE [LARGE SCALE GENOMIC DNA]</scope>
    <source>
        <strain evidence="7">CCUG 49560</strain>
    </source>
</reference>
<dbReference type="Pfam" id="PF01040">
    <property type="entry name" value="UbiA"/>
    <property type="match status" value="1"/>
</dbReference>
<feature type="transmembrane region" description="Helical" evidence="5">
    <location>
        <begin position="159"/>
        <end position="178"/>
    </location>
</feature>
<feature type="transmembrane region" description="Helical" evidence="5">
    <location>
        <begin position="110"/>
        <end position="130"/>
    </location>
</feature>
<accession>A0ABV9EAT8</accession>
<feature type="transmembrane region" description="Helical" evidence="5">
    <location>
        <begin position="184"/>
        <end position="201"/>
    </location>
</feature>
<proteinExistence type="predicted"/>
<feature type="transmembrane region" description="Helical" evidence="5">
    <location>
        <begin position="222"/>
        <end position="246"/>
    </location>
</feature>
<feature type="transmembrane region" description="Helical" evidence="5">
    <location>
        <begin position="136"/>
        <end position="154"/>
    </location>
</feature>
<feature type="transmembrane region" description="Helical" evidence="5">
    <location>
        <begin position="69"/>
        <end position="89"/>
    </location>
</feature>
<feature type="transmembrane region" description="Helical" evidence="5">
    <location>
        <begin position="297"/>
        <end position="318"/>
    </location>
</feature>
<name>A0ABV9EAT8_9ACTN</name>
<comment type="caution">
    <text evidence="6">The sequence shown here is derived from an EMBL/GenBank/DDBJ whole genome shotgun (WGS) entry which is preliminary data.</text>
</comment>
<dbReference type="InterPro" id="IPR044878">
    <property type="entry name" value="UbiA_sf"/>
</dbReference>
<evidence type="ECO:0000313" key="6">
    <source>
        <dbReference type="EMBL" id="MFC4586665.1"/>
    </source>
</evidence>
<evidence type="ECO:0000256" key="2">
    <source>
        <dbReference type="ARBA" id="ARBA00022692"/>
    </source>
</evidence>
<protein>
    <submittedName>
        <fullName evidence="6">UbiA prenyltransferase family protein</fullName>
    </submittedName>
</protein>
<evidence type="ECO:0000313" key="7">
    <source>
        <dbReference type="Proteomes" id="UP001595891"/>
    </source>
</evidence>
<evidence type="ECO:0000256" key="3">
    <source>
        <dbReference type="ARBA" id="ARBA00022989"/>
    </source>
</evidence>
<gene>
    <name evidence="6" type="ORF">ACFO8L_11305</name>
</gene>
<keyword evidence="2 5" id="KW-0812">Transmembrane</keyword>
<dbReference type="Gene3D" id="1.10.357.140">
    <property type="entry name" value="UbiA prenyltransferase"/>
    <property type="match status" value="1"/>
</dbReference>
<keyword evidence="7" id="KW-1185">Reference proteome</keyword>
<dbReference type="Proteomes" id="UP001595891">
    <property type="component" value="Unassembled WGS sequence"/>
</dbReference>
<evidence type="ECO:0000256" key="1">
    <source>
        <dbReference type="ARBA" id="ARBA00004141"/>
    </source>
</evidence>
<keyword evidence="4 5" id="KW-0472">Membrane</keyword>
<keyword evidence="3 5" id="KW-1133">Transmembrane helix</keyword>
<evidence type="ECO:0000256" key="4">
    <source>
        <dbReference type="ARBA" id="ARBA00023136"/>
    </source>
</evidence>
<dbReference type="EMBL" id="JBHSFN010000006">
    <property type="protein sequence ID" value="MFC4586665.1"/>
    <property type="molecule type" value="Genomic_DNA"/>
</dbReference>
<dbReference type="RefSeq" id="WP_262850446.1">
    <property type="nucleotide sequence ID" value="NZ_JANZYP010000104.1"/>
</dbReference>
<comment type="subcellular location">
    <subcellularLocation>
        <location evidence="1">Membrane</location>
        <topology evidence="1">Multi-pass membrane protein</topology>
    </subcellularLocation>
</comment>
<sequence>MYVAESAGAHGGPLRQDPPPGLAAADRPALVVDLVRLVRPLHSAKALLLMPVALIGASPWTLAAVGGVAWAALAFILASAAVYVGNDIADRHRDRRHPVKCHRPIAAGRVPVWGGYVYCAALLGLLAAVVGTGQGTYWPVPVYLALNVAYSRVLKHIPLVDVVTVALGFVLRVVQGYIATGERVAGWLLVTVFSVSLLLLIGKRRQELLEVGAAHRPALAGYSVELANALLQITAVLALVAGLIYLNTEAPFGPDHGGTAMVLSTPFALFALFRYLQIQLAGQGGTDPVRVLLHDRVMVGVCALWMAVLAATLVLTHYPVLAHAILP</sequence>
<feature type="transmembrane region" description="Helical" evidence="5">
    <location>
        <begin position="258"/>
        <end position="276"/>
    </location>
</feature>